<gene>
    <name evidence="5" type="ORF">DFR28_10334</name>
</gene>
<feature type="domain" description="HTH luxR-type" evidence="3">
    <location>
        <begin position="133"/>
        <end position="198"/>
    </location>
</feature>
<evidence type="ECO:0000256" key="1">
    <source>
        <dbReference type="ARBA" id="ARBA00023125"/>
    </source>
</evidence>
<comment type="caution">
    <text evidence="5">The sequence shown here is derived from an EMBL/GenBank/DDBJ whole genome shotgun (WGS) entry which is preliminary data.</text>
</comment>
<evidence type="ECO:0000256" key="2">
    <source>
        <dbReference type="PROSITE-ProRule" id="PRU00169"/>
    </source>
</evidence>
<dbReference type="Proteomes" id="UP000253083">
    <property type="component" value="Unassembled WGS sequence"/>
</dbReference>
<keyword evidence="2" id="KW-0597">Phosphoprotein</keyword>
<dbReference type="Pfam" id="PF00072">
    <property type="entry name" value="Response_reg"/>
    <property type="match status" value="1"/>
</dbReference>
<dbReference type="InterPro" id="IPR039420">
    <property type="entry name" value="WalR-like"/>
</dbReference>
<dbReference type="PANTHER" id="PTHR43214">
    <property type="entry name" value="TWO-COMPONENT RESPONSE REGULATOR"/>
    <property type="match status" value="1"/>
</dbReference>
<evidence type="ECO:0000259" key="3">
    <source>
        <dbReference type="PROSITE" id="PS50043"/>
    </source>
</evidence>
<dbReference type="AlphaFoldDB" id="A0A395JIK9"/>
<dbReference type="InterPro" id="IPR001789">
    <property type="entry name" value="Sig_transdc_resp-reg_receiver"/>
</dbReference>
<dbReference type="PANTHER" id="PTHR43214:SF42">
    <property type="entry name" value="TRANSCRIPTIONAL REGULATORY PROTEIN DESR"/>
    <property type="match status" value="1"/>
</dbReference>
<keyword evidence="1" id="KW-0238">DNA-binding</keyword>
<protein>
    <submittedName>
        <fullName evidence="5">LuxR family two component transcriptional regulator</fullName>
    </submittedName>
</protein>
<dbReference type="CDD" id="cd19930">
    <property type="entry name" value="REC_DesR-like"/>
    <property type="match status" value="1"/>
</dbReference>
<dbReference type="InParanoid" id="A0A395JIK9"/>
<dbReference type="RefSeq" id="WP_113954617.1">
    <property type="nucleotide sequence ID" value="NZ_QNRT01000003.1"/>
</dbReference>
<dbReference type="InterPro" id="IPR036388">
    <property type="entry name" value="WH-like_DNA-bd_sf"/>
</dbReference>
<reference evidence="5 6" key="1">
    <citation type="submission" date="2018-06" db="EMBL/GenBank/DDBJ databases">
        <title>Genomic Encyclopedia of Type Strains, Phase IV (KMG-IV): sequencing the most valuable type-strain genomes for metagenomic binning, comparative biology and taxonomic classification.</title>
        <authorList>
            <person name="Goeker M."/>
        </authorList>
    </citation>
    <scope>NUCLEOTIDE SEQUENCE [LARGE SCALE GENOMIC DNA]</scope>
    <source>
        <strain evidence="5 6">DSM 24032</strain>
    </source>
</reference>
<dbReference type="PROSITE" id="PS50110">
    <property type="entry name" value="RESPONSE_REGULATORY"/>
    <property type="match status" value="1"/>
</dbReference>
<evidence type="ECO:0000313" key="5">
    <source>
        <dbReference type="EMBL" id="RBP49609.1"/>
    </source>
</evidence>
<dbReference type="Pfam" id="PF00196">
    <property type="entry name" value="GerE"/>
    <property type="match status" value="1"/>
</dbReference>
<evidence type="ECO:0000313" key="6">
    <source>
        <dbReference type="Proteomes" id="UP000253083"/>
    </source>
</evidence>
<dbReference type="PROSITE" id="PS50043">
    <property type="entry name" value="HTH_LUXR_2"/>
    <property type="match status" value="1"/>
</dbReference>
<dbReference type="InterPro" id="IPR000792">
    <property type="entry name" value="Tscrpt_reg_LuxR_C"/>
</dbReference>
<sequence length="200" mass="21644">MITTILAEDQSLLRGALATLLSLEADIEVLAQACDGSEALEHVKKLRPDVLVTDIEMPNKSGIELAQEIQRLNLATKVLVVTTFARPGYLERARAAGVSGYVLKDAPSEDLAQTVRRIAAGQTVIDPALAEAAWATSDPLSDRERAILRLAEAGHTNKRIAKQLHLSAGTVRNYLAQATQKLGAGNRIEAFRIARENGWL</sequence>
<name>A0A395JIK9_9GAMM</name>
<dbReference type="InterPro" id="IPR016032">
    <property type="entry name" value="Sig_transdc_resp-reg_C-effctor"/>
</dbReference>
<dbReference type="PRINTS" id="PR00038">
    <property type="entry name" value="HTHLUXR"/>
</dbReference>
<dbReference type="Gene3D" id="1.10.10.10">
    <property type="entry name" value="Winged helix-like DNA-binding domain superfamily/Winged helix DNA-binding domain"/>
    <property type="match status" value="1"/>
</dbReference>
<dbReference type="InterPro" id="IPR011006">
    <property type="entry name" value="CheY-like_superfamily"/>
</dbReference>
<accession>A0A395JIK9</accession>
<dbReference type="SUPFAM" id="SSF52172">
    <property type="entry name" value="CheY-like"/>
    <property type="match status" value="1"/>
</dbReference>
<evidence type="ECO:0000259" key="4">
    <source>
        <dbReference type="PROSITE" id="PS50110"/>
    </source>
</evidence>
<organism evidence="5 6">
    <name type="scientific">Arenicella xantha</name>
    <dbReference type="NCBI Taxonomy" id="644221"/>
    <lineage>
        <taxon>Bacteria</taxon>
        <taxon>Pseudomonadati</taxon>
        <taxon>Pseudomonadota</taxon>
        <taxon>Gammaproteobacteria</taxon>
        <taxon>Arenicellales</taxon>
        <taxon>Arenicellaceae</taxon>
        <taxon>Arenicella</taxon>
    </lineage>
</organism>
<keyword evidence="6" id="KW-1185">Reference proteome</keyword>
<dbReference type="SMART" id="SM00421">
    <property type="entry name" value="HTH_LUXR"/>
    <property type="match status" value="1"/>
</dbReference>
<dbReference type="EMBL" id="QNRT01000003">
    <property type="protein sequence ID" value="RBP49609.1"/>
    <property type="molecule type" value="Genomic_DNA"/>
</dbReference>
<feature type="domain" description="Response regulatory" evidence="4">
    <location>
        <begin position="3"/>
        <end position="119"/>
    </location>
</feature>
<dbReference type="GO" id="GO:0003677">
    <property type="term" value="F:DNA binding"/>
    <property type="evidence" value="ECO:0007669"/>
    <property type="project" value="UniProtKB-KW"/>
</dbReference>
<dbReference type="CDD" id="cd06170">
    <property type="entry name" value="LuxR_C_like"/>
    <property type="match status" value="1"/>
</dbReference>
<dbReference type="OrthoDB" id="9796655at2"/>
<dbReference type="GO" id="GO:0000160">
    <property type="term" value="P:phosphorelay signal transduction system"/>
    <property type="evidence" value="ECO:0007669"/>
    <property type="project" value="InterPro"/>
</dbReference>
<dbReference type="SMART" id="SM00448">
    <property type="entry name" value="REC"/>
    <property type="match status" value="1"/>
</dbReference>
<proteinExistence type="predicted"/>
<dbReference type="Gene3D" id="3.40.50.2300">
    <property type="match status" value="1"/>
</dbReference>
<dbReference type="GO" id="GO:0006355">
    <property type="term" value="P:regulation of DNA-templated transcription"/>
    <property type="evidence" value="ECO:0007669"/>
    <property type="project" value="InterPro"/>
</dbReference>
<feature type="modified residue" description="4-aspartylphosphate" evidence="2">
    <location>
        <position position="54"/>
    </location>
</feature>
<dbReference type="SUPFAM" id="SSF46894">
    <property type="entry name" value="C-terminal effector domain of the bipartite response regulators"/>
    <property type="match status" value="1"/>
</dbReference>